<keyword evidence="1" id="KW-0175">Coiled coil</keyword>
<protein>
    <submittedName>
        <fullName evidence="2">Uncharacterized protein</fullName>
    </submittedName>
</protein>
<dbReference type="Proteomes" id="UP000192727">
    <property type="component" value="Plasmid pPLP3"/>
</dbReference>
<dbReference type="AlphaFoldDB" id="A0A1V0UZW6"/>
<name>A0A1V0UZW6_9BACL</name>
<proteinExistence type="predicted"/>
<evidence type="ECO:0000313" key="2">
    <source>
        <dbReference type="EMBL" id="ARF70765.1"/>
    </source>
</evidence>
<gene>
    <name evidence="2" type="ORF">B7C51_25175</name>
</gene>
<organism evidence="2 3">
    <name type="scientific">Paenibacillus larvae subsp. pulvifaciens</name>
    <dbReference type="NCBI Taxonomy" id="1477"/>
    <lineage>
        <taxon>Bacteria</taxon>
        <taxon>Bacillati</taxon>
        <taxon>Bacillota</taxon>
        <taxon>Bacilli</taxon>
        <taxon>Bacillales</taxon>
        <taxon>Paenibacillaceae</taxon>
        <taxon>Paenibacillus</taxon>
    </lineage>
</organism>
<reference evidence="2 3" key="1">
    <citation type="submission" date="2017-03" db="EMBL/GenBank/DDBJ databases">
        <title>Paenibacillus larvae genome sequencing.</title>
        <authorList>
            <person name="Dingman D.W."/>
        </authorList>
    </citation>
    <scope>NUCLEOTIDE SEQUENCE [LARGE SCALE GENOMIC DNA]</scope>
    <source>
        <strain evidence="2 3">SAG 10367</strain>
        <plasmid evidence="3">pplp3</plasmid>
    </source>
</reference>
<dbReference type="EMBL" id="CP020558">
    <property type="protein sequence ID" value="ARF70765.1"/>
    <property type="molecule type" value="Genomic_DNA"/>
</dbReference>
<evidence type="ECO:0000313" key="3">
    <source>
        <dbReference type="Proteomes" id="UP000192727"/>
    </source>
</evidence>
<accession>A0A1V0UZW6</accession>
<keyword evidence="2" id="KW-0614">Plasmid</keyword>
<feature type="coiled-coil region" evidence="1">
    <location>
        <begin position="263"/>
        <end position="304"/>
    </location>
</feature>
<geneLocation type="plasmid" evidence="3">
    <name>pplp3</name>
</geneLocation>
<sequence>MKKKIPINFEVVKSVDDRFVKVKIRLMHLGKNYNGSYFDKESVKKAIPSLANTPILGFIENIDENNEDYSDHRIVIIRKNGKLETKYLGQAYGVIPEDNNARFEDIIGSDGIVRTYLVCDGLMWTKFEDATRLVLKSKFRNQSIELHTDYKGYYEKDNYFHFTDFKFYGACIIGDDVAPAMTDARIETVFSKNELHQYINIMLEDFKSTITKNKCGGEMMKEKLKELLKKYSVTKNDLTFDVESVKNEEELESKISEVAKNKIKDSNTNENDEDNEISELKKQIESLNNIIKEKNSEFTKLHKEYISINEKYDACESELIELRSFKDITLKKQRDKAENELYNKFISKLSEDEMRQVKENAKSMSIEEIEKELFALYGRKNANFSKRIEDDDMVRISVHNREKNYENEYEYLIKKHIKD</sequence>
<evidence type="ECO:0000256" key="1">
    <source>
        <dbReference type="SAM" id="Coils"/>
    </source>
</evidence>
<dbReference type="RefSeq" id="WP_083041746.1">
    <property type="nucleotide sequence ID" value="NZ_CP020558.1"/>
</dbReference>